<dbReference type="EMBL" id="AQFT01000120">
    <property type="protein sequence ID" value="EMZ22610.1"/>
    <property type="molecule type" value="Genomic_DNA"/>
</dbReference>
<feature type="domain" description="ABC3 transporter permease C-terminal" evidence="8">
    <location>
        <begin position="716"/>
        <end position="823"/>
    </location>
</feature>
<dbReference type="STRING" id="1235802.C823_03991"/>
<name>N2A937_9FIRM</name>
<evidence type="ECO:0000259" key="8">
    <source>
        <dbReference type="Pfam" id="PF02687"/>
    </source>
</evidence>
<dbReference type="HOGENOM" id="CLU_010964_1_0_9"/>
<keyword evidence="2" id="KW-1003">Cell membrane</keyword>
<feature type="transmembrane region" description="Helical" evidence="7">
    <location>
        <begin position="761"/>
        <end position="789"/>
    </location>
</feature>
<feature type="transmembrane region" description="Helical" evidence="7">
    <location>
        <begin position="365"/>
        <end position="383"/>
    </location>
</feature>
<dbReference type="PATRIC" id="fig|1235802.3.peg.4226"/>
<feature type="transmembrane region" description="Helical" evidence="7">
    <location>
        <begin position="801"/>
        <end position="824"/>
    </location>
</feature>
<evidence type="ECO:0000256" key="2">
    <source>
        <dbReference type="ARBA" id="ARBA00022475"/>
    </source>
</evidence>
<feature type="transmembrane region" description="Helical" evidence="7">
    <location>
        <begin position="327"/>
        <end position="345"/>
    </location>
</feature>
<evidence type="ECO:0000256" key="6">
    <source>
        <dbReference type="ARBA" id="ARBA00038076"/>
    </source>
</evidence>
<dbReference type="Pfam" id="PF02687">
    <property type="entry name" value="FtsX"/>
    <property type="match status" value="2"/>
</dbReference>
<dbReference type="InterPro" id="IPR003838">
    <property type="entry name" value="ABC3_permease_C"/>
</dbReference>
<feature type="domain" description="ABC3 transporter permease C-terminal" evidence="8">
    <location>
        <begin position="279"/>
        <end position="396"/>
    </location>
</feature>
<dbReference type="AlphaFoldDB" id="N2A937"/>
<comment type="similarity">
    <text evidence="6">Belongs to the ABC-4 integral membrane protein family.</text>
</comment>
<keyword evidence="4 7" id="KW-1133">Transmembrane helix</keyword>
<feature type="transmembrane region" description="Helical" evidence="7">
    <location>
        <begin position="29"/>
        <end position="48"/>
    </location>
</feature>
<protein>
    <recommendedName>
        <fullName evidence="8">ABC3 transporter permease C-terminal domain-containing protein</fullName>
    </recommendedName>
</protein>
<feature type="transmembrane region" description="Helical" evidence="7">
    <location>
        <begin position="274"/>
        <end position="295"/>
    </location>
</feature>
<sequence>MSILENNNRGFIKTLSQNCLKANKGRNNIAILAIVLTAVLFMALTTVLEGAQITEKNQKLHQIGTKFMVSVKDLTKEEAHRLASAPEFTVSALERYVAGAINPQLSHMQAIVGWVDETMAANSFMQLAEGHYPKKEDELACDTEVLRLLGLPQETGGTFVLRYTVGNVELEKQMTVCGFWEGRKYEQSASLLVSEAFVDEAVQRFDGDYASYKEAHYDVRGNFADEAKIAQQLDRLLERFGYDPDAERGEDGFVIHHVNPVYEVNTEDLKESGAMAGVGALLILLAGYLIIYNIFKISIEKDIRLYGQLKTVGTSPKQIRYMVVRQGMILSVKGIPGGLVLGWLLGNMLLPLVMANTSFQEVRFVFPSVWVWLLSAAFTFLTVRISCARPGRIAGKISPVEALKYHGGERNRKKCKKGGQSGHRLLAMAIANLGRNRAKTALVVLSIALSAVLLNCVLNYSGSMDMETYVRRESITDFNVLSANYLKYSMEDYQKTVPQEAAELLSSMGGVREFANIYCWMLPGDKLITGNEDTGSITRCNGEDTPEDFTVFTRERMIYGMNEQACDGLKMIEGSIDYKKLCSGNYVIMAGLLSDRGEYIQQSQEFHADDIIELEIEGKAKEYTVMAVAGMAASQCMSYSKGGYESVVFAESVFMEIFPDMKHPIHCLFNAEDGKFDDLKEQAQNIAEQNGLSVLTRLTAEEEFKEMRRTYSMAGIIVAVILGTIGVLNLVNVILTGVIARQREFASMRSIGMTRKQLQKLVVYEGMMYAFLAGIAAILCSGILSVSFVKSLTDNLWFMKYHFTVIPALVVSLICVFLAGCISVRTDRIWNQGSIVEQLRSS</sequence>
<organism evidence="9 10">
    <name type="scientific">Eubacterium plexicaudatum ASF492</name>
    <dbReference type="NCBI Taxonomy" id="1235802"/>
    <lineage>
        <taxon>Bacteria</taxon>
        <taxon>Bacillati</taxon>
        <taxon>Bacillota</taxon>
        <taxon>Clostridia</taxon>
        <taxon>Eubacteriales</taxon>
        <taxon>Eubacteriaceae</taxon>
        <taxon>Eubacterium</taxon>
    </lineage>
</organism>
<dbReference type="GO" id="GO:0022857">
    <property type="term" value="F:transmembrane transporter activity"/>
    <property type="evidence" value="ECO:0007669"/>
    <property type="project" value="TreeGrafter"/>
</dbReference>
<keyword evidence="5 7" id="KW-0472">Membrane</keyword>
<proteinExistence type="inferred from homology"/>
<dbReference type="PANTHER" id="PTHR30572:SF4">
    <property type="entry name" value="ABC TRANSPORTER PERMEASE YTRF"/>
    <property type="match status" value="1"/>
</dbReference>
<comment type="caution">
    <text evidence="9">The sequence shown here is derived from an EMBL/GenBank/DDBJ whole genome shotgun (WGS) entry which is preliminary data.</text>
</comment>
<evidence type="ECO:0000313" key="10">
    <source>
        <dbReference type="Proteomes" id="UP000012589"/>
    </source>
</evidence>
<evidence type="ECO:0000256" key="1">
    <source>
        <dbReference type="ARBA" id="ARBA00004651"/>
    </source>
</evidence>
<feature type="transmembrane region" description="Helical" evidence="7">
    <location>
        <begin position="441"/>
        <end position="462"/>
    </location>
</feature>
<dbReference type="PANTHER" id="PTHR30572">
    <property type="entry name" value="MEMBRANE COMPONENT OF TRANSPORTER-RELATED"/>
    <property type="match status" value="1"/>
</dbReference>
<comment type="subcellular location">
    <subcellularLocation>
        <location evidence="1">Cell membrane</location>
        <topology evidence="1">Multi-pass membrane protein</topology>
    </subcellularLocation>
</comment>
<feature type="transmembrane region" description="Helical" evidence="7">
    <location>
        <begin position="713"/>
        <end position="740"/>
    </location>
</feature>
<evidence type="ECO:0000313" key="9">
    <source>
        <dbReference type="EMBL" id="EMZ22610.1"/>
    </source>
</evidence>
<dbReference type="OrthoDB" id="1694171at2"/>
<evidence type="ECO:0000256" key="3">
    <source>
        <dbReference type="ARBA" id="ARBA00022692"/>
    </source>
</evidence>
<accession>N2A937</accession>
<keyword evidence="3 7" id="KW-0812">Transmembrane</keyword>
<gene>
    <name evidence="9" type="ORF">C823_03991</name>
</gene>
<reference evidence="9 10" key="1">
    <citation type="journal article" date="2014" name="Genome Announc.">
        <title>Draft genome sequences of the altered schaedler flora, a defined bacterial community from gnotobiotic mice.</title>
        <authorList>
            <person name="Wannemuehler M.J."/>
            <person name="Overstreet A.M."/>
            <person name="Ward D.V."/>
            <person name="Phillips G.J."/>
        </authorList>
    </citation>
    <scope>NUCLEOTIDE SEQUENCE [LARGE SCALE GENOMIC DNA]</scope>
    <source>
        <strain evidence="9 10">ASF492</strain>
    </source>
</reference>
<evidence type="ECO:0000256" key="7">
    <source>
        <dbReference type="SAM" id="Phobius"/>
    </source>
</evidence>
<keyword evidence="10" id="KW-1185">Reference proteome</keyword>
<dbReference type="Proteomes" id="UP000012589">
    <property type="component" value="Unassembled WGS sequence"/>
</dbReference>
<evidence type="ECO:0000256" key="5">
    <source>
        <dbReference type="ARBA" id="ARBA00023136"/>
    </source>
</evidence>
<dbReference type="InterPro" id="IPR050250">
    <property type="entry name" value="Macrolide_Exporter_MacB"/>
</dbReference>
<dbReference type="GO" id="GO:0005886">
    <property type="term" value="C:plasma membrane"/>
    <property type="evidence" value="ECO:0007669"/>
    <property type="project" value="UniProtKB-SubCell"/>
</dbReference>
<dbReference type="eggNOG" id="COG0577">
    <property type="taxonomic scope" value="Bacteria"/>
</dbReference>
<evidence type="ECO:0000256" key="4">
    <source>
        <dbReference type="ARBA" id="ARBA00022989"/>
    </source>
</evidence>